<dbReference type="OrthoDB" id="10572720at2759"/>
<name>A0A0M3JFX6_ANISI</name>
<sequence length="158" mass="18135">MQQSLTLIFTLLFPLLLHAATENEKLAYDLLVSKDKLLAEAHQLEELAILLLQQNVKQTQMEALKASLTGLPIGTYNTISRTNAYPYRSRPLLKRPQNQEVSDDDEQRRLQEILKRFLKNHYCSCALMNAQKCGARLMQSNLFRSNNRVRMNSLDSVA</sequence>
<reference evidence="2 3" key="2">
    <citation type="submission" date="2018-11" db="EMBL/GenBank/DDBJ databases">
        <authorList>
            <consortium name="Pathogen Informatics"/>
        </authorList>
    </citation>
    <scope>NUCLEOTIDE SEQUENCE [LARGE SCALE GENOMIC DNA]</scope>
</reference>
<evidence type="ECO:0000313" key="2">
    <source>
        <dbReference type="EMBL" id="VDK26825.1"/>
    </source>
</evidence>
<evidence type="ECO:0000313" key="3">
    <source>
        <dbReference type="Proteomes" id="UP000267096"/>
    </source>
</evidence>
<accession>A0A0M3JFX6</accession>
<dbReference type="AlphaFoldDB" id="A0A0M3JFX6"/>
<dbReference type="EMBL" id="UYRR01013527">
    <property type="protein sequence ID" value="VDK26825.1"/>
    <property type="molecule type" value="Genomic_DNA"/>
</dbReference>
<dbReference type="WBParaSite" id="ASIM_0000653001-mRNA-1">
    <property type="protein sequence ID" value="ASIM_0000653001-mRNA-1"/>
    <property type="gene ID" value="ASIM_0000653001"/>
</dbReference>
<keyword evidence="1" id="KW-0732">Signal</keyword>
<proteinExistence type="predicted"/>
<organism evidence="4">
    <name type="scientific">Anisakis simplex</name>
    <name type="common">Herring worm</name>
    <dbReference type="NCBI Taxonomy" id="6269"/>
    <lineage>
        <taxon>Eukaryota</taxon>
        <taxon>Metazoa</taxon>
        <taxon>Ecdysozoa</taxon>
        <taxon>Nematoda</taxon>
        <taxon>Chromadorea</taxon>
        <taxon>Rhabditida</taxon>
        <taxon>Spirurina</taxon>
        <taxon>Ascaridomorpha</taxon>
        <taxon>Ascaridoidea</taxon>
        <taxon>Anisakidae</taxon>
        <taxon>Anisakis</taxon>
        <taxon>Anisakis simplex complex</taxon>
    </lineage>
</organism>
<evidence type="ECO:0000256" key="1">
    <source>
        <dbReference type="SAM" id="SignalP"/>
    </source>
</evidence>
<protein>
    <submittedName>
        <fullName evidence="4">Flagellar protein FlgN</fullName>
    </submittedName>
</protein>
<feature type="chain" id="PRO_5043120870" evidence="1">
    <location>
        <begin position="20"/>
        <end position="158"/>
    </location>
</feature>
<reference evidence="4" key="1">
    <citation type="submission" date="2017-02" db="UniProtKB">
        <authorList>
            <consortium name="WormBaseParasite"/>
        </authorList>
    </citation>
    <scope>IDENTIFICATION</scope>
</reference>
<keyword evidence="3" id="KW-1185">Reference proteome</keyword>
<evidence type="ECO:0000313" key="4">
    <source>
        <dbReference type="WBParaSite" id="ASIM_0000653001-mRNA-1"/>
    </source>
</evidence>
<feature type="signal peptide" evidence="1">
    <location>
        <begin position="1"/>
        <end position="19"/>
    </location>
</feature>
<dbReference type="Proteomes" id="UP000267096">
    <property type="component" value="Unassembled WGS sequence"/>
</dbReference>
<gene>
    <name evidence="2" type="ORF">ASIM_LOCUS6306</name>
</gene>